<dbReference type="Gene3D" id="3.40.50.720">
    <property type="entry name" value="NAD(P)-binding Rossmann-like Domain"/>
    <property type="match status" value="1"/>
</dbReference>
<dbReference type="InterPro" id="IPR027417">
    <property type="entry name" value="P-loop_NTPase"/>
</dbReference>
<dbReference type="EMBL" id="UZAE01013234">
    <property type="protein sequence ID" value="VDO08861.1"/>
    <property type="molecule type" value="Genomic_DNA"/>
</dbReference>
<dbReference type="CDD" id="cd22967">
    <property type="entry name" value="DD_AK7"/>
    <property type="match status" value="1"/>
</dbReference>
<organism evidence="7">
    <name type="scientific">Rodentolepis nana</name>
    <name type="common">Dwarf tapeworm</name>
    <name type="synonym">Hymenolepis nana</name>
    <dbReference type="NCBI Taxonomy" id="102285"/>
    <lineage>
        <taxon>Eukaryota</taxon>
        <taxon>Metazoa</taxon>
        <taxon>Spiralia</taxon>
        <taxon>Lophotrochozoa</taxon>
        <taxon>Platyhelminthes</taxon>
        <taxon>Cestoda</taxon>
        <taxon>Eucestoda</taxon>
        <taxon>Cyclophyllidea</taxon>
        <taxon>Hymenolepididae</taxon>
        <taxon>Rodentolepis</taxon>
    </lineage>
</organism>
<keyword evidence="2" id="KW-0547">Nucleotide-binding</keyword>
<dbReference type="OrthoDB" id="10262413at2759"/>
<feature type="region of interest" description="Disordered" evidence="4">
    <location>
        <begin position="400"/>
        <end position="422"/>
    </location>
</feature>
<keyword evidence="3" id="KW-0418">Kinase</keyword>
<protein>
    <submittedName>
        <fullName evidence="7">Adenylate kinase 7</fullName>
    </submittedName>
</protein>
<dbReference type="Gene3D" id="3.40.50.300">
    <property type="entry name" value="P-loop containing nucleotide triphosphate hydrolases"/>
    <property type="match status" value="1"/>
</dbReference>
<feature type="region of interest" description="Disordered" evidence="4">
    <location>
        <begin position="712"/>
        <end position="732"/>
    </location>
</feature>
<dbReference type="InterPro" id="IPR007858">
    <property type="entry name" value="Dpy-30_motif"/>
</dbReference>
<name>A0A0R3TT12_RODNA</name>
<reference evidence="7" key="1">
    <citation type="submission" date="2017-02" db="UniProtKB">
        <authorList>
            <consortium name="WormBaseParasite"/>
        </authorList>
    </citation>
    <scope>IDENTIFICATION</scope>
</reference>
<dbReference type="STRING" id="102285.A0A0R3TT12"/>
<keyword evidence="1" id="KW-0808">Transferase</keyword>
<evidence type="ECO:0000256" key="3">
    <source>
        <dbReference type="ARBA" id="ARBA00022777"/>
    </source>
</evidence>
<dbReference type="Proteomes" id="UP000278807">
    <property type="component" value="Unassembled WGS sequence"/>
</dbReference>
<dbReference type="AlphaFoldDB" id="A0A0R3TT12"/>
<dbReference type="WBParaSite" id="HNAJ_0001082401-mRNA-1">
    <property type="protein sequence ID" value="HNAJ_0001082401-mRNA-1"/>
    <property type="gene ID" value="HNAJ_0001082401"/>
</dbReference>
<evidence type="ECO:0000256" key="1">
    <source>
        <dbReference type="ARBA" id="ARBA00022679"/>
    </source>
</evidence>
<evidence type="ECO:0000313" key="7">
    <source>
        <dbReference type="WBParaSite" id="HNAJ_0001082401-mRNA-1"/>
    </source>
</evidence>
<reference evidence="5 6" key="2">
    <citation type="submission" date="2018-11" db="EMBL/GenBank/DDBJ databases">
        <authorList>
            <consortium name="Pathogen Informatics"/>
        </authorList>
    </citation>
    <scope>NUCLEOTIDE SEQUENCE [LARGE SCALE GENOMIC DNA]</scope>
</reference>
<gene>
    <name evidence="5" type="ORF">HNAJ_LOCUS10819</name>
</gene>
<dbReference type="InterPro" id="IPR047499">
    <property type="entry name" value="DD_AK7"/>
</dbReference>
<dbReference type="Pfam" id="PF05186">
    <property type="entry name" value="Dpy-30"/>
    <property type="match status" value="1"/>
</dbReference>
<evidence type="ECO:0000313" key="5">
    <source>
        <dbReference type="EMBL" id="VDO08861.1"/>
    </source>
</evidence>
<dbReference type="GO" id="GO:0005524">
    <property type="term" value="F:ATP binding"/>
    <property type="evidence" value="ECO:0007669"/>
    <property type="project" value="InterPro"/>
</dbReference>
<dbReference type="GO" id="GO:0006139">
    <property type="term" value="P:nucleobase-containing compound metabolic process"/>
    <property type="evidence" value="ECO:0007669"/>
    <property type="project" value="InterPro"/>
</dbReference>
<dbReference type="SUPFAM" id="SSF52540">
    <property type="entry name" value="P-loop containing nucleoside triphosphate hydrolases"/>
    <property type="match status" value="1"/>
</dbReference>
<dbReference type="InterPro" id="IPR036291">
    <property type="entry name" value="NAD(P)-bd_dom_sf"/>
</dbReference>
<evidence type="ECO:0000256" key="4">
    <source>
        <dbReference type="SAM" id="MobiDB-lite"/>
    </source>
</evidence>
<evidence type="ECO:0000313" key="6">
    <source>
        <dbReference type="Proteomes" id="UP000278807"/>
    </source>
</evidence>
<feature type="compositionally biased region" description="Acidic residues" evidence="4">
    <location>
        <begin position="406"/>
        <end position="422"/>
    </location>
</feature>
<evidence type="ECO:0000256" key="2">
    <source>
        <dbReference type="ARBA" id="ARBA00022741"/>
    </source>
</evidence>
<feature type="compositionally biased region" description="Acidic residues" evidence="4">
    <location>
        <begin position="482"/>
        <end position="505"/>
    </location>
</feature>
<sequence>MATQVVGNLTPQSIFINHLDTYISSNVGKKLLASVFNKKAKTEEETEFQEEDDFIAKNSLGDFKNNIFCTLTNVQSNLKYPSTVVDFDKWTELYSKIKSCKYFIYNIIDIDSQIDEALWIAEKLYHDSFNFQERKIFILLSTVLTWSRTQYLSDEDENSSFSDIDYRRRKAHPNYDKHIAAEKEIKRLGELNKIKFLTYVIASGVVYGEENDIFHRFLKAGWLNSETLEVIEEGSNIIPTIYIADLASIIYETLNMCPTTHYVLAVDGGNNTQLDIVKAISKNLTTGKVKHISVEEAKLNSGFTQKEIDNLTLDLRLEAQFARENMSFDWANEDGLVNSINKVVSEFKQARGLIPIRICVLGPPLSGKTKLALLLSDYYTVPHIHVKKVIEDRINELEEKVKNSAEEDGETETDSASETEDPLEALEEIQAALFTGKGRLGNSMLCDLVKRRLNSKECQNQGYILDGFPKTKAQADILFGGGEDEEGSEDEAEDEEELSGEESDIEERMDPNTKVAQLESEHNVRENIIPNVTEETTLFNKVNLSPKPNALPSCTIFLQASDIFLFSRALQLPCDEIQHNHNDEEGFMRRLAVYRRAHAGSEVAALMASEELRKALESENLLKIIHGEAGSLNPSEQLAPLMAGSISPNTLLAYFEDKGVSTFNFDVAMDTSGEFDEIERRIEVAIGPPRNYGPITKRTKMREELQMKMEEERRELEQSRAAEELKRRDAQKHEMSSLLESIQAEEDEALQKASKPLREYLGKFVLPTLTKGIFECIWRRPEDPVDYLAEYLFRNNPQVD</sequence>
<dbReference type="InterPro" id="IPR000850">
    <property type="entry name" value="Adenylat/UMP-CMP_kin"/>
</dbReference>
<feature type="region of interest" description="Disordered" evidence="4">
    <location>
        <begin position="480"/>
        <end position="511"/>
    </location>
</feature>
<keyword evidence="6" id="KW-1185">Reference proteome</keyword>
<dbReference type="GO" id="GO:0019205">
    <property type="term" value="F:nucleobase-containing compound kinase activity"/>
    <property type="evidence" value="ECO:0007669"/>
    <property type="project" value="InterPro"/>
</dbReference>
<dbReference type="PANTHER" id="PTHR23359">
    <property type="entry name" value="NUCLEOTIDE KINASE"/>
    <property type="match status" value="1"/>
</dbReference>
<accession>A0A0R3TT12</accession>
<dbReference type="Gene3D" id="1.20.890.10">
    <property type="entry name" value="cAMP-dependent protein kinase regulatory subunit, dimerization-anchoring domain"/>
    <property type="match status" value="1"/>
</dbReference>
<dbReference type="SUPFAM" id="SSF51735">
    <property type="entry name" value="NAD(P)-binding Rossmann-fold domains"/>
    <property type="match status" value="1"/>
</dbReference>
<proteinExistence type="predicted"/>